<evidence type="ECO:0000256" key="3">
    <source>
        <dbReference type="ARBA" id="ARBA00022722"/>
    </source>
</evidence>
<dbReference type="Pfam" id="PF17921">
    <property type="entry name" value="Integrase_H2C2"/>
    <property type="match status" value="1"/>
</dbReference>
<dbReference type="InterPro" id="IPR036397">
    <property type="entry name" value="RNaseH_sf"/>
</dbReference>
<dbReference type="InterPro" id="IPR041588">
    <property type="entry name" value="Integrase_H2C2"/>
</dbReference>
<keyword evidence="2" id="KW-0548">Nucleotidyltransferase</keyword>
<dbReference type="InterPro" id="IPR021109">
    <property type="entry name" value="Peptidase_aspartic_dom_sf"/>
</dbReference>
<evidence type="ECO:0000313" key="10">
    <source>
        <dbReference type="EMBL" id="CAG2248463.1"/>
    </source>
</evidence>
<feature type="region of interest" description="Disordered" evidence="7">
    <location>
        <begin position="1196"/>
        <end position="1227"/>
    </location>
</feature>
<dbReference type="GO" id="GO:0004519">
    <property type="term" value="F:endonuclease activity"/>
    <property type="evidence" value="ECO:0007669"/>
    <property type="project" value="UniProtKB-KW"/>
</dbReference>
<dbReference type="Proteomes" id="UP000683360">
    <property type="component" value="Unassembled WGS sequence"/>
</dbReference>
<dbReference type="InterPro" id="IPR001995">
    <property type="entry name" value="Peptidase_A2_cat"/>
</dbReference>
<dbReference type="PROSITE" id="PS00141">
    <property type="entry name" value="ASP_PROTEASE"/>
    <property type="match status" value="1"/>
</dbReference>
<dbReference type="Pfam" id="PF00665">
    <property type="entry name" value="rve"/>
    <property type="match status" value="1"/>
</dbReference>
<keyword evidence="4" id="KW-0255">Endonuclease</keyword>
<organism evidence="10 11">
    <name type="scientific">Mytilus edulis</name>
    <name type="common">Blue mussel</name>
    <dbReference type="NCBI Taxonomy" id="6550"/>
    <lineage>
        <taxon>Eukaryota</taxon>
        <taxon>Metazoa</taxon>
        <taxon>Spiralia</taxon>
        <taxon>Lophotrochozoa</taxon>
        <taxon>Mollusca</taxon>
        <taxon>Bivalvia</taxon>
        <taxon>Autobranchia</taxon>
        <taxon>Pteriomorphia</taxon>
        <taxon>Mytilida</taxon>
        <taxon>Mytiloidea</taxon>
        <taxon>Mytilidae</taxon>
        <taxon>Mytilinae</taxon>
        <taxon>Mytilus</taxon>
    </lineage>
</organism>
<dbReference type="SUPFAM" id="SSF53098">
    <property type="entry name" value="Ribonuclease H-like"/>
    <property type="match status" value="1"/>
</dbReference>
<dbReference type="InterPro" id="IPR018061">
    <property type="entry name" value="Retropepsins"/>
</dbReference>
<dbReference type="InterPro" id="IPR001969">
    <property type="entry name" value="Aspartic_peptidase_AS"/>
</dbReference>
<evidence type="ECO:0000256" key="1">
    <source>
        <dbReference type="ARBA" id="ARBA00022679"/>
    </source>
</evidence>
<dbReference type="GO" id="GO:0003964">
    <property type="term" value="F:RNA-directed DNA polymerase activity"/>
    <property type="evidence" value="ECO:0007669"/>
    <property type="project" value="UniProtKB-KW"/>
</dbReference>
<dbReference type="Pfam" id="PF00077">
    <property type="entry name" value="RVP"/>
    <property type="match status" value="1"/>
</dbReference>
<dbReference type="EMBL" id="CAJPWZ010002941">
    <property type="protein sequence ID" value="CAG2248463.1"/>
    <property type="molecule type" value="Genomic_DNA"/>
</dbReference>
<gene>
    <name evidence="10" type="ORF">MEDL_60316</name>
</gene>
<comment type="caution">
    <text evidence="10">The sequence shown here is derived from an EMBL/GenBank/DDBJ whole genome shotgun (WGS) entry which is preliminary data.</text>
</comment>
<dbReference type="PANTHER" id="PTHR37984:SF15">
    <property type="entry name" value="INTEGRASE CATALYTIC DOMAIN-CONTAINING PROTEIN"/>
    <property type="match status" value="1"/>
</dbReference>
<dbReference type="InterPro" id="IPR050951">
    <property type="entry name" value="Retrovirus_Pol_polyprotein"/>
</dbReference>
<dbReference type="FunFam" id="1.10.340.70:FF:000001">
    <property type="entry name" value="Retrovirus-related Pol polyprotein from transposon gypsy-like Protein"/>
    <property type="match status" value="1"/>
</dbReference>
<sequence length="1242" mass="142923">MLPELLQHVAEENENVTVENITVTEENIKVTEENVSVTKEIVIVLGTQDDENVPVTKETVNIIVTKEDGNMFCQEEKISQRKVSFHKTDLDQTRNGPCGDEFDALTHDLSLNLLFEGFDELQKSTPSDVIGSAEPSQAIEKNIVIDRVRAATITVPLVINKVETKAVIDTGAEVTVLSEELYSKIPKDMRPELKKATRNLVVAEAGKHMTTRGIAQIEMKLGNEIFTWPMYVAPIGDNVLLGCDLIDEKDITINCKRGLQLNGEWIECQTTRQIDGIARVRIKEAITIPANSEIIIAGEGYDTEGLSSRYSILEPVVEDSRKIMVARTLVDAHSCKVPVRLINLDEHPVKLRKNYLLGELHPVQDISEVIDLEEKKINRCGTSTNSCSIHSKHSVTLQDFLTDQGNKEAVKIPESWTESSDIRKISGAENDGNQMNKVDIQMMPDFLQDLYERSSKNLTDEVNRQKLRDLLLTNKDAFASNRTELGTCALVKHKIDTAGAAPIRQPLRRTPIRFEGEEMKNLKDQLDNGVIRPSTSPWASNVVLVRKKDQTLCEHQKRDEYKEDCKCCKGLMEDWQKFKLEIDNIKELSSKIDHRKDTESKIRVTTRQQHYKNPGTNRTWLAKYTNQEMSVFQKEDENLKILHQWMSSGSIPDRDKAASLNPAVRRYWLNWQNVVLVEGVIFQKWILDEDDKYNLQLIVPAILQKEIMINCHDTPFSGHLGVAKTKDKMRQNFTWYGIGKDVTSHIKMCQICNRLKNSSRKPIATLVDYRVGNPMDRIAIDIMGPLPITKNKNRYLLVIGDYFTRWMEVYPIPHQNADIIAEKLVQEFIARFGAPLEIHTDQGRNFESQLFAEVCKLLEISKTRTTAYHPSSNGMIERFNRTLAGMIKSFINSNANNWDLYINLLLSAYRSSPHPATGHTPNFMMLGREINISSSILFPFPKEKDYDNEDQYITRLRAKMMEVYSIARNHLKSYAERQKRDHDTRIFHSQYKVGSLVYKFDKNINKNLSHLGKMVFLQCSLCKFKGKRKNAVDHFLKRHLPENDVQYFCVLCKFRAINKFKWEKHLSSFPKHISAVNSCHTILSDKAYCIESDKKFELDISPNGQLIPIEYTSVQPSNIPLEENIEPVPEYSEEVVIVEMTCTEEDKTIFTLKEEILNLTDTLVKERNQFENYLNKMEETKKNLKSELNQTKAELHVQNQKNKENQTSEKEERRKDRKRSYQEPNKRIRSVVVVPKRKCEHF</sequence>
<evidence type="ECO:0000256" key="2">
    <source>
        <dbReference type="ARBA" id="ARBA00022695"/>
    </source>
</evidence>
<evidence type="ECO:0000259" key="8">
    <source>
        <dbReference type="PROSITE" id="PS50175"/>
    </source>
</evidence>
<dbReference type="AlphaFoldDB" id="A0A8S3V0Q5"/>
<evidence type="ECO:0008006" key="12">
    <source>
        <dbReference type="Google" id="ProtNLM"/>
    </source>
</evidence>
<feature type="domain" description="Integrase catalytic" evidence="9">
    <location>
        <begin position="770"/>
        <end position="929"/>
    </location>
</feature>
<evidence type="ECO:0000259" key="9">
    <source>
        <dbReference type="PROSITE" id="PS50994"/>
    </source>
</evidence>
<dbReference type="PANTHER" id="PTHR37984">
    <property type="entry name" value="PROTEIN CBG26694"/>
    <property type="match status" value="1"/>
</dbReference>
<dbReference type="PROSITE" id="PS50175">
    <property type="entry name" value="ASP_PROT_RETROV"/>
    <property type="match status" value="1"/>
</dbReference>
<dbReference type="PROSITE" id="PS50994">
    <property type="entry name" value="INTEGRASE"/>
    <property type="match status" value="1"/>
</dbReference>
<keyword evidence="3" id="KW-0540">Nuclease</keyword>
<dbReference type="GO" id="GO:0003676">
    <property type="term" value="F:nucleic acid binding"/>
    <property type="evidence" value="ECO:0007669"/>
    <property type="project" value="InterPro"/>
</dbReference>
<evidence type="ECO:0000256" key="7">
    <source>
        <dbReference type="SAM" id="MobiDB-lite"/>
    </source>
</evidence>
<dbReference type="OrthoDB" id="10047254at2759"/>
<keyword evidence="6" id="KW-0695">RNA-directed DNA polymerase</keyword>
<dbReference type="GO" id="GO:0006508">
    <property type="term" value="P:proteolysis"/>
    <property type="evidence" value="ECO:0007669"/>
    <property type="project" value="InterPro"/>
</dbReference>
<dbReference type="Gene3D" id="3.10.10.10">
    <property type="entry name" value="HIV Type 1 Reverse Transcriptase, subunit A, domain 1"/>
    <property type="match status" value="1"/>
</dbReference>
<keyword evidence="5" id="KW-0378">Hydrolase</keyword>
<dbReference type="GO" id="GO:0015074">
    <property type="term" value="P:DNA integration"/>
    <property type="evidence" value="ECO:0007669"/>
    <property type="project" value="InterPro"/>
</dbReference>
<dbReference type="CDD" id="cd00303">
    <property type="entry name" value="retropepsin_like"/>
    <property type="match status" value="1"/>
</dbReference>
<evidence type="ECO:0000256" key="5">
    <source>
        <dbReference type="ARBA" id="ARBA00022801"/>
    </source>
</evidence>
<feature type="domain" description="Peptidase A2" evidence="8">
    <location>
        <begin position="164"/>
        <end position="245"/>
    </location>
</feature>
<dbReference type="GO" id="GO:0004190">
    <property type="term" value="F:aspartic-type endopeptidase activity"/>
    <property type="evidence" value="ECO:0007669"/>
    <property type="project" value="InterPro"/>
</dbReference>
<dbReference type="Gene3D" id="1.10.340.70">
    <property type="match status" value="1"/>
</dbReference>
<dbReference type="Gene3D" id="2.40.70.10">
    <property type="entry name" value="Acid Proteases"/>
    <property type="match status" value="1"/>
</dbReference>
<name>A0A8S3V0Q5_MYTED</name>
<dbReference type="InterPro" id="IPR001584">
    <property type="entry name" value="Integrase_cat-core"/>
</dbReference>
<dbReference type="Gene3D" id="3.30.420.10">
    <property type="entry name" value="Ribonuclease H-like superfamily/Ribonuclease H"/>
    <property type="match status" value="1"/>
</dbReference>
<dbReference type="SUPFAM" id="SSF50630">
    <property type="entry name" value="Acid proteases"/>
    <property type="match status" value="1"/>
</dbReference>
<reference evidence="10" key="1">
    <citation type="submission" date="2021-03" db="EMBL/GenBank/DDBJ databases">
        <authorList>
            <person name="Bekaert M."/>
        </authorList>
    </citation>
    <scope>NUCLEOTIDE SEQUENCE</scope>
</reference>
<dbReference type="FunFam" id="3.30.420.10:FF:000032">
    <property type="entry name" value="Retrovirus-related Pol polyprotein from transposon 297-like Protein"/>
    <property type="match status" value="1"/>
</dbReference>
<evidence type="ECO:0000313" key="11">
    <source>
        <dbReference type="Proteomes" id="UP000683360"/>
    </source>
</evidence>
<feature type="compositionally biased region" description="Basic and acidic residues" evidence="7">
    <location>
        <begin position="1201"/>
        <end position="1226"/>
    </location>
</feature>
<proteinExistence type="predicted"/>
<evidence type="ECO:0000256" key="6">
    <source>
        <dbReference type="ARBA" id="ARBA00022918"/>
    </source>
</evidence>
<dbReference type="InterPro" id="IPR012337">
    <property type="entry name" value="RNaseH-like_sf"/>
</dbReference>
<evidence type="ECO:0000256" key="4">
    <source>
        <dbReference type="ARBA" id="ARBA00022759"/>
    </source>
</evidence>
<dbReference type="InterPro" id="IPR043502">
    <property type="entry name" value="DNA/RNA_pol_sf"/>
</dbReference>
<accession>A0A8S3V0Q5</accession>
<dbReference type="SUPFAM" id="SSF56672">
    <property type="entry name" value="DNA/RNA polymerases"/>
    <property type="match status" value="1"/>
</dbReference>
<keyword evidence="1" id="KW-0808">Transferase</keyword>
<keyword evidence="11" id="KW-1185">Reference proteome</keyword>
<protein>
    <recommendedName>
        <fullName evidence="12">Endonuclease</fullName>
    </recommendedName>
</protein>